<sequence>MTTFQNNYDSIERLIFMEGLRIKTIDVHPELDLLLVILNTNAVLQQKISNYPLLKLATKEQLLQYAIQANGTGIYWHSLDEDLSLKGFLTDTLKRLVGNTQIAHTA</sequence>
<proteinExistence type="predicted"/>
<dbReference type="InterPro" id="IPR018841">
    <property type="entry name" value="DUF2442"/>
</dbReference>
<accession>A0ABV8PZJ3</accession>
<dbReference type="Proteomes" id="UP001595906">
    <property type="component" value="Unassembled WGS sequence"/>
</dbReference>
<dbReference type="EMBL" id="JBHSDC010000027">
    <property type="protein sequence ID" value="MFC4232866.1"/>
    <property type="molecule type" value="Genomic_DNA"/>
</dbReference>
<evidence type="ECO:0000313" key="1">
    <source>
        <dbReference type="EMBL" id="MFC4232866.1"/>
    </source>
</evidence>
<name>A0ABV8PZJ3_9BACT</name>
<dbReference type="Gene3D" id="3.30.2020.40">
    <property type="entry name" value="Uncharacterised protein PF10387, DUF2442"/>
    <property type="match status" value="1"/>
</dbReference>
<organism evidence="1 2">
    <name type="scientific">Parasediminibacterium paludis</name>
    <dbReference type="NCBI Taxonomy" id="908966"/>
    <lineage>
        <taxon>Bacteria</taxon>
        <taxon>Pseudomonadati</taxon>
        <taxon>Bacteroidota</taxon>
        <taxon>Chitinophagia</taxon>
        <taxon>Chitinophagales</taxon>
        <taxon>Chitinophagaceae</taxon>
        <taxon>Parasediminibacterium</taxon>
    </lineage>
</organism>
<dbReference type="RefSeq" id="WP_379014886.1">
    <property type="nucleotide sequence ID" value="NZ_JBHSDC010000027.1"/>
</dbReference>
<dbReference type="Pfam" id="PF10387">
    <property type="entry name" value="DUF2442"/>
    <property type="match status" value="1"/>
</dbReference>
<comment type="caution">
    <text evidence="1">The sequence shown here is derived from an EMBL/GenBank/DDBJ whole genome shotgun (WGS) entry which is preliminary data.</text>
</comment>
<protein>
    <submittedName>
        <fullName evidence="1">DUF2442 domain-containing protein</fullName>
    </submittedName>
</protein>
<evidence type="ECO:0000313" key="2">
    <source>
        <dbReference type="Proteomes" id="UP001595906"/>
    </source>
</evidence>
<gene>
    <name evidence="1" type="ORF">ACFOW1_13270</name>
</gene>
<keyword evidence="2" id="KW-1185">Reference proteome</keyword>
<reference evidence="2" key="1">
    <citation type="journal article" date="2019" name="Int. J. Syst. Evol. Microbiol.">
        <title>The Global Catalogue of Microorganisms (GCM) 10K type strain sequencing project: providing services to taxonomists for standard genome sequencing and annotation.</title>
        <authorList>
            <consortium name="The Broad Institute Genomics Platform"/>
            <consortium name="The Broad Institute Genome Sequencing Center for Infectious Disease"/>
            <person name="Wu L."/>
            <person name="Ma J."/>
        </authorList>
    </citation>
    <scope>NUCLEOTIDE SEQUENCE [LARGE SCALE GENOMIC DNA]</scope>
    <source>
        <strain evidence="2">CECT 8010</strain>
    </source>
</reference>